<gene>
    <name evidence="2" type="ORF">SAMN03080599_01839</name>
</gene>
<dbReference type="InterPro" id="IPR003374">
    <property type="entry name" value="ApbE-like_sf"/>
</dbReference>
<feature type="compositionally biased region" description="Low complexity" evidence="1">
    <location>
        <begin position="11"/>
        <end position="22"/>
    </location>
</feature>
<sequence length="271" mass="28889">MGSADGHFIQPPTRSSSEPSTPSRHHYELRFYRDWTGSHLTNPLKRFNVTMDESDLELYVTNDISETDVQAVLADCRAQLSAQLLREPDFLESLVPLAPRPDDGPLAARMKAAAQLAGVGPMAAVAGTIAEAVGVYLRQFSPDVIVENGGDLYLTLSTERRVLVYAGDSPLSNRLALNVKPEDTPLGICTSSGRFGHSLSFGKAHAAVILSKNPALADAVATATANRVSTPEDIDAAVAFAAGIPGIKGVIVIQDDRMGLWGELDLKPVKG</sequence>
<reference evidence="2 3" key="1">
    <citation type="submission" date="2016-10" db="EMBL/GenBank/DDBJ databases">
        <authorList>
            <person name="de Groot N.N."/>
        </authorList>
    </citation>
    <scope>NUCLEOTIDE SEQUENCE [LARGE SCALE GENOMIC DNA]</scope>
    <source>
        <strain evidence="2 3">DSM 2784</strain>
    </source>
</reference>
<dbReference type="NCBIfam" id="NF003323">
    <property type="entry name" value="PRK04334.1-3"/>
    <property type="match status" value="1"/>
</dbReference>
<evidence type="ECO:0000313" key="2">
    <source>
        <dbReference type="EMBL" id="SCZ79602.1"/>
    </source>
</evidence>
<evidence type="ECO:0000313" key="3">
    <source>
        <dbReference type="Proteomes" id="UP000199208"/>
    </source>
</evidence>
<name>A0A1G5RZS1_9FIRM</name>
<evidence type="ECO:0000256" key="1">
    <source>
        <dbReference type="SAM" id="MobiDB-lite"/>
    </source>
</evidence>
<dbReference type="PIRSF" id="PIRSF006421">
    <property type="entry name" value="UCP006421"/>
    <property type="match status" value="1"/>
</dbReference>
<dbReference type="AlphaFoldDB" id="A0A1G5RZS1"/>
<feature type="region of interest" description="Disordered" evidence="1">
    <location>
        <begin position="1"/>
        <end position="23"/>
    </location>
</feature>
<protein>
    <submittedName>
        <fullName evidence="2">Uncharacterized protein</fullName>
    </submittedName>
</protein>
<dbReference type="InterPro" id="IPR007183">
    <property type="entry name" value="UPF0280"/>
</dbReference>
<dbReference type="STRING" id="1120920.SAMN03080599_01839"/>
<dbReference type="SUPFAM" id="SSF143631">
    <property type="entry name" value="ApbE-like"/>
    <property type="match status" value="1"/>
</dbReference>
<organism evidence="2 3">
    <name type="scientific">Acidaminobacter hydrogenoformans DSM 2784</name>
    <dbReference type="NCBI Taxonomy" id="1120920"/>
    <lineage>
        <taxon>Bacteria</taxon>
        <taxon>Bacillati</taxon>
        <taxon>Bacillota</taxon>
        <taxon>Clostridia</taxon>
        <taxon>Peptostreptococcales</taxon>
        <taxon>Acidaminobacteraceae</taxon>
        <taxon>Acidaminobacter</taxon>
    </lineage>
</organism>
<dbReference type="OrthoDB" id="9787842at2"/>
<dbReference type="Proteomes" id="UP000199208">
    <property type="component" value="Unassembled WGS sequence"/>
</dbReference>
<dbReference type="EMBL" id="FMWL01000008">
    <property type="protein sequence ID" value="SCZ79602.1"/>
    <property type="molecule type" value="Genomic_DNA"/>
</dbReference>
<dbReference type="Gene3D" id="3.10.520.10">
    <property type="entry name" value="ApbE-like domains"/>
    <property type="match status" value="1"/>
</dbReference>
<accession>A0A1G5RZS1</accession>
<keyword evidence="3" id="KW-1185">Reference proteome</keyword>
<proteinExistence type="predicted"/>